<name>A0A8B7XUH1_ACAPL</name>
<dbReference type="OrthoDB" id="26838at2759"/>
<dbReference type="AlphaFoldDB" id="A0A8B7XUH1"/>
<feature type="domain" description="3'-5' exonuclease" evidence="1">
    <location>
        <begin position="23"/>
        <end position="212"/>
    </location>
</feature>
<evidence type="ECO:0000259" key="1">
    <source>
        <dbReference type="SMART" id="SM00474"/>
    </source>
</evidence>
<dbReference type="RefSeq" id="XP_022084494.1">
    <property type="nucleotide sequence ID" value="XM_022228802.1"/>
</dbReference>
<dbReference type="GO" id="GO:0003676">
    <property type="term" value="F:nucleic acid binding"/>
    <property type="evidence" value="ECO:0007669"/>
    <property type="project" value="InterPro"/>
</dbReference>
<dbReference type="KEGG" id="aplc:110975923"/>
<dbReference type="Proteomes" id="UP000694845">
    <property type="component" value="Unplaced"/>
</dbReference>
<evidence type="ECO:0000313" key="2">
    <source>
        <dbReference type="Proteomes" id="UP000694845"/>
    </source>
</evidence>
<dbReference type="PANTHER" id="PTHR46628:SF1">
    <property type="entry name" value="PIRNA BIOGENESIS PROTEIN EXD1"/>
    <property type="match status" value="1"/>
</dbReference>
<keyword evidence="2" id="KW-1185">Reference proteome</keyword>
<organism evidence="2 4">
    <name type="scientific">Acanthaster planci</name>
    <name type="common">Crown-of-thorns starfish</name>
    <dbReference type="NCBI Taxonomy" id="133434"/>
    <lineage>
        <taxon>Eukaryota</taxon>
        <taxon>Metazoa</taxon>
        <taxon>Echinodermata</taxon>
        <taxon>Eleutherozoa</taxon>
        <taxon>Asterozoa</taxon>
        <taxon>Asteroidea</taxon>
        <taxon>Valvatacea</taxon>
        <taxon>Valvatida</taxon>
        <taxon>Acanthasteridae</taxon>
        <taxon>Acanthaster</taxon>
    </lineage>
</organism>
<dbReference type="OMA" id="DSDCLMH"/>
<dbReference type="SMART" id="SM00474">
    <property type="entry name" value="35EXOc"/>
    <property type="match status" value="1"/>
</dbReference>
<dbReference type="PANTHER" id="PTHR46628">
    <property type="entry name" value="PIRNA BIOGENESIS PROTEIN EXD1"/>
    <property type="match status" value="1"/>
</dbReference>
<dbReference type="GO" id="GO:0034587">
    <property type="term" value="P:piRNA processing"/>
    <property type="evidence" value="ECO:0007669"/>
    <property type="project" value="TreeGrafter"/>
</dbReference>
<gene>
    <name evidence="3 4" type="primary">LOC110975923</name>
</gene>
<sequence length="272" mass="30982">MATAGPPQERGDPGGMGPASCHYRLIDKESQIKPALDDIGRSPIIGVDCEGEALSRRGKLSVISIATADQIYLFDIVVLGKGIFDEGLRGILEDTARQKLMFDCRQDSDCLMHQYGVKLANVLDLQLLQMLDQEFEQSTILEEHPRVESFLSCLKEYVKDEDLIKAKEEGKEKMHRTDVWLERPLSGVMLKYAACDVMGFFKLYGELKHVYSGHNVQRLRVASDVYLDFFRSRPSRLYDEYEANAFFANVRDPRQGEPPFSFSSYRVRRLPS</sequence>
<dbReference type="InterPro" id="IPR052144">
    <property type="entry name" value="piRNA_biogenesis_EXD1"/>
</dbReference>
<dbReference type="InterPro" id="IPR012337">
    <property type="entry name" value="RNaseH-like_sf"/>
</dbReference>
<evidence type="ECO:0000313" key="3">
    <source>
        <dbReference type="RefSeq" id="XP_022084493.1"/>
    </source>
</evidence>
<dbReference type="SUPFAM" id="SSF53098">
    <property type="entry name" value="Ribonuclease H-like"/>
    <property type="match status" value="1"/>
</dbReference>
<dbReference type="Pfam" id="PF01612">
    <property type="entry name" value="DNA_pol_A_exo1"/>
    <property type="match status" value="1"/>
</dbReference>
<reference evidence="3 4" key="1">
    <citation type="submission" date="2025-04" db="UniProtKB">
        <authorList>
            <consortium name="RefSeq"/>
        </authorList>
    </citation>
    <scope>IDENTIFICATION</scope>
</reference>
<dbReference type="Gene3D" id="3.30.420.10">
    <property type="entry name" value="Ribonuclease H-like superfamily/Ribonuclease H"/>
    <property type="match status" value="1"/>
</dbReference>
<dbReference type="InterPro" id="IPR036397">
    <property type="entry name" value="RNaseH_sf"/>
</dbReference>
<dbReference type="GO" id="GO:0008408">
    <property type="term" value="F:3'-5' exonuclease activity"/>
    <property type="evidence" value="ECO:0007669"/>
    <property type="project" value="InterPro"/>
</dbReference>
<evidence type="ECO:0000313" key="4">
    <source>
        <dbReference type="RefSeq" id="XP_022084494.1"/>
    </source>
</evidence>
<protein>
    <submittedName>
        <fullName evidence="3 4">PiRNA biogenesis protein EXD1-like</fullName>
    </submittedName>
</protein>
<dbReference type="InterPro" id="IPR002562">
    <property type="entry name" value="3'-5'_exonuclease_dom"/>
</dbReference>
<dbReference type="RefSeq" id="XP_022084493.1">
    <property type="nucleotide sequence ID" value="XM_022228801.1"/>
</dbReference>
<accession>A0A8B7XUH1</accession>
<proteinExistence type="predicted"/>
<dbReference type="GeneID" id="110975923"/>
<dbReference type="GO" id="GO:1990923">
    <property type="term" value="C:PET complex"/>
    <property type="evidence" value="ECO:0007669"/>
    <property type="project" value="TreeGrafter"/>
</dbReference>